<gene>
    <name evidence="3" type="ORF">ACFQGB_09240</name>
</gene>
<dbReference type="InterPro" id="IPR011047">
    <property type="entry name" value="Quinoprotein_ADH-like_sf"/>
</dbReference>
<evidence type="ECO:0000259" key="2">
    <source>
        <dbReference type="Pfam" id="PF13360"/>
    </source>
</evidence>
<accession>A0ABD5VCA7</accession>
<evidence type="ECO:0000256" key="1">
    <source>
        <dbReference type="SAM" id="Phobius"/>
    </source>
</evidence>
<dbReference type="InterPro" id="IPR002372">
    <property type="entry name" value="PQQ_rpt_dom"/>
</dbReference>
<dbReference type="Gene3D" id="2.130.10.10">
    <property type="entry name" value="YVTN repeat-like/Quinoprotein amine dehydrogenase"/>
    <property type="match status" value="1"/>
</dbReference>
<dbReference type="AlphaFoldDB" id="A0ABD5VCA7"/>
<comment type="caution">
    <text evidence="3">The sequence shown here is derived from an EMBL/GenBank/DDBJ whole genome shotgun (WGS) entry which is preliminary data.</text>
</comment>
<feature type="transmembrane region" description="Helical" evidence="1">
    <location>
        <begin position="544"/>
        <end position="568"/>
    </location>
</feature>
<dbReference type="PANTHER" id="PTHR34512:SF30">
    <property type="entry name" value="OUTER MEMBRANE PROTEIN ASSEMBLY FACTOR BAMB"/>
    <property type="match status" value="1"/>
</dbReference>
<dbReference type="SUPFAM" id="SSF50998">
    <property type="entry name" value="Quinoprotein alcohol dehydrogenase-like"/>
    <property type="match status" value="1"/>
</dbReference>
<dbReference type="PANTHER" id="PTHR34512">
    <property type="entry name" value="CELL SURFACE PROTEIN"/>
    <property type="match status" value="1"/>
</dbReference>
<keyword evidence="1" id="KW-0812">Transmembrane</keyword>
<protein>
    <submittedName>
        <fullName evidence="3">PQQ-binding-like beta-propeller repeat protein</fullName>
    </submittedName>
</protein>
<feature type="transmembrane region" description="Helical" evidence="1">
    <location>
        <begin position="596"/>
        <end position="618"/>
    </location>
</feature>
<dbReference type="Pfam" id="PF13360">
    <property type="entry name" value="PQQ_2"/>
    <property type="match status" value="3"/>
</dbReference>
<feature type="domain" description="Pyrrolo-quinoline quinone repeat" evidence="2">
    <location>
        <begin position="89"/>
        <end position="203"/>
    </location>
</feature>
<organism evidence="3 4">
    <name type="scientific">Halorubellus litoreus</name>
    <dbReference type="NCBI Taxonomy" id="755308"/>
    <lineage>
        <taxon>Archaea</taxon>
        <taxon>Methanobacteriati</taxon>
        <taxon>Methanobacteriota</taxon>
        <taxon>Stenosarchaea group</taxon>
        <taxon>Halobacteria</taxon>
        <taxon>Halobacteriales</taxon>
        <taxon>Halorubellaceae</taxon>
        <taxon>Halorubellus</taxon>
    </lineage>
</organism>
<keyword evidence="1" id="KW-0472">Membrane</keyword>
<dbReference type="EMBL" id="JBHSXN010000002">
    <property type="protein sequence ID" value="MFC6953047.1"/>
    <property type="molecule type" value="Genomic_DNA"/>
</dbReference>
<feature type="transmembrane region" description="Helical" evidence="1">
    <location>
        <begin position="452"/>
        <end position="476"/>
    </location>
</feature>
<dbReference type="Gene3D" id="2.40.10.480">
    <property type="match status" value="1"/>
</dbReference>
<keyword evidence="4" id="KW-1185">Reference proteome</keyword>
<dbReference type="InterPro" id="IPR018391">
    <property type="entry name" value="PQQ_b-propeller_rpt"/>
</dbReference>
<name>A0ABD5VCA7_9EURY</name>
<feature type="domain" description="Pyrrolo-quinoline quinone repeat" evidence="2">
    <location>
        <begin position="324"/>
        <end position="418"/>
    </location>
</feature>
<evidence type="ECO:0000313" key="4">
    <source>
        <dbReference type="Proteomes" id="UP001596395"/>
    </source>
</evidence>
<evidence type="ECO:0000313" key="3">
    <source>
        <dbReference type="EMBL" id="MFC6953047.1"/>
    </source>
</evidence>
<sequence length="621" mass="63893">MSSPRIVRRALAVALVAVVVATVATAGVASVLAGSTAGAATTAEPSANDWSHPHHDARYSGFNPHATGPTTEVGPTWVTRVGSVETAVSPTVADGTVYVGNRDGRVVAMDAETGRVDWRANVEGVVTTAAAVGPERAFVVAQTVAEGDGTEPDSFAVVAVDRETGEVDWRYPLAVDGKPYVHAEDALTYADGRVFVAAFAGGRDVESASVAFAVDAASGEEVWRHVAERPGEYHLAAPVVADGVVYLLDGGYGANRSTYVTGVDAARGDEVFEVALDVQGQSLLYANGTAYVVGDALATVDVAANGTPVVGRVDGVNATPFERVAIANGTLYAAVGSVGSPSAVAAYDLATGAERWRAPADYVDTAPAVTRTMVVVGTLGEGVVAFDRDTGERLWSQNPHEHFGVDRPVAVVNDTVYLYAPWHVYALGDEGTAVAGGFLGALGDLLQENAALGLLVGTLATAALVGVGYGLVVVAAGRFGLSRSPPTFLAARLFRTAPADVSRGKRVAAGLVASVAVAFAYGVLGSAATLLAPLLSSVGLPGGLLFVLGPVTGVVAGVFVVGGAWWLLVNRVLPADESLLDAPLATVRREWALVHVGYLLALAVVYPFVQFIVLLLVFRPI</sequence>
<keyword evidence="1" id="KW-1133">Transmembrane helix</keyword>
<dbReference type="Proteomes" id="UP001596395">
    <property type="component" value="Unassembled WGS sequence"/>
</dbReference>
<dbReference type="SMART" id="SM00564">
    <property type="entry name" value="PQQ"/>
    <property type="match status" value="6"/>
</dbReference>
<feature type="domain" description="Pyrrolo-quinoline quinone repeat" evidence="2">
    <location>
        <begin position="212"/>
        <end position="301"/>
    </location>
</feature>
<reference evidence="3 4" key="1">
    <citation type="journal article" date="2019" name="Int. J. Syst. Evol. Microbiol.">
        <title>The Global Catalogue of Microorganisms (GCM) 10K type strain sequencing project: providing services to taxonomists for standard genome sequencing and annotation.</title>
        <authorList>
            <consortium name="The Broad Institute Genomics Platform"/>
            <consortium name="The Broad Institute Genome Sequencing Center for Infectious Disease"/>
            <person name="Wu L."/>
            <person name="Ma J."/>
        </authorList>
    </citation>
    <scope>NUCLEOTIDE SEQUENCE [LARGE SCALE GENOMIC DNA]</scope>
    <source>
        <strain evidence="3 4">GX26</strain>
    </source>
</reference>
<dbReference type="RefSeq" id="WP_336350025.1">
    <property type="nucleotide sequence ID" value="NZ_JAZAQL010000002.1"/>
</dbReference>
<dbReference type="InterPro" id="IPR015943">
    <property type="entry name" value="WD40/YVTN_repeat-like_dom_sf"/>
</dbReference>
<feature type="transmembrane region" description="Helical" evidence="1">
    <location>
        <begin position="507"/>
        <end position="532"/>
    </location>
</feature>
<proteinExistence type="predicted"/>